<gene>
    <name evidence="4" type="ORF">ERS852572_00185</name>
</gene>
<dbReference type="EMBL" id="CYXZ01000001">
    <property type="protein sequence ID" value="CUM72957.1"/>
    <property type="molecule type" value="Genomic_DNA"/>
</dbReference>
<sequence>MRKQNSDFEARFISEEGSRLKNRDYFGYVELDEFACYVIADGITEVTDVESARLAIETVILSFQENPSLSKRAVKRLLKRANRALLGKESDRRLKASITVVVTDYQKMRYGYVGNTRLRMYRGGAVYRQTRDMSLAQEMVEQEKIAKDELMQHEERNNLYAYLGQKNFKPVVSKKIKLAETDMIALYTRGIWENVDEAELDDVFAEADNEVQTTVDNIEDLLLSRQPENLDNYTLAVIFVNKVYQNPEKRKRIKKIVMITVIVVIAAIVIGVVLWFLRDRKVQRTEDMNYHFTNTVEYINTGNYVRAKEECEQAQKLAEKLKDSSMRKRLQEYSFVIETVILADESYSSADYEAAEEYYLSALDRTRYADNVGTDYIENKLENISVFLSVEDYINLGDSLLEQGDYDGAEEKYLLAKKAALSVHDAEGKQTAMDSLEKLYEEKADAESAAQEEADSQAQQTVAAAEMVAAGDKACLEKDYVGAKVYYTMAVAKYGEVADTAGQEDAQKKLDAVEEKLSEQEEQKNTAAAYESQGEACRQSGDLWGAKSQYLSAKSVYQELGSDEDVQRIEEILSDIDMQITEG</sequence>
<organism evidence="4 5">
    <name type="scientific">Roseburia intestinalis</name>
    <dbReference type="NCBI Taxonomy" id="166486"/>
    <lineage>
        <taxon>Bacteria</taxon>
        <taxon>Bacillati</taxon>
        <taxon>Bacillota</taxon>
        <taxon>Clostridia</taxon>
        <taxon>Lachnospirales</taxon>
        <taxon>Lachnospiraceae</taxon>
        <taxon>Roseburia</taxon>
    </lineage>
</organism>
<dbReference type="PROSITE" id="PS51746">
    <property type="entry name" value="PPM_2"/>
    <property type="match status" value="1"/>
</dbReference>
<dbReference type="STRING" id="166486.ERS852572_00185"/>
<dbReference type="AlphaFoldDB" id="A0A173R578"/>
<dbReference type="SUPFAM" id="SSF81606">
    <property type="entry name" value="PP2C-like"/>
    <property type="match status" value="1"/>
</dbReference>
<evidence type="ECO:0000313" key="4">
    <source>
        <dbReference type="EMBL" id="CUM72957.1"/>
    </source>
</evidence>
<evidence type="ECO:0000259" key="3">
    <source>
        <dbReference type="PROSITE" id="PS51746"/>
    </source>
</evidence>
<evidence type="ECO:0000313" key="5">
    <source>
        <dbReference type="Proteomes" id="UP000095350"/>
    </source>
</evidence>
<dbReference type="SMART" id="SM00332">
    <property type="entry name" value="PP2Cc"/>
    <property type="match status" value="1"/>
</dbReference>
<feature type="coiled-coil region" evidence="1">
    <location>
        <begin position="429"/>
        <end position="456"/>
    </location>
</feature>
<dbReference type="InterPro" id="IPR011990">
    <property type="entry name" value="TPR-like_helical_dom_sf"/>
</dbReference>
<keyword evidence="2" id="KW-0472">Membrane</keyword>
<reference evidence="4 5" key="1">
    <citation type="submission" date="2015-09" db="EMBL/GenBank/DDBJ databases">
        <authorList>
            <consortium name="Pathogen Informatics"/>
        </authorList>
    </citation>
    <scope>NUCLEOTIDE SEQUENCE [LARGE SCALE GENOMIC DNA]</scope>
    <source>
        <strain evidence="4 5">2789STDY5834960</strain>
    </source>
</reference>
<dbReference type="Proteomes" id="UP000095350">
    <property type="component" value="Unassembled WGS sequence"/>
</dbReference>
<feature type="coiled-coil region" evidence="1">
    <location>
        <begin position="503"/>
        <end position="533"/>
    </location>
</feature>
<dbReference type="SUPFAM" id="SSF48452">
    <property type="entry name" value="TPR-like"/>
    <property type="match status" value="1"/>
</dbReference>
<feature type="transmembrane region" description="Helical" evidence="2">
    <location>
        <begin position="256"/>
        <end position="277"/>
    </location>
</feature>
<dbReference type="SMART" id="SM00331">
    <property type="entry name" value="PP2C_SIG"/>
    <property type="match status" value="1"/>
</dbReference>
<dbReference type="InterPro" id="IPR036457">
    <property type="entry name" value="PPM-type-like_dom_sf"/>
</dbReference>
<keyword evidence="1" id="KW-0175">Coiled coil</keyword>
<protein>
    <recommendedName>
        <fullName evidence="3">PPM-type phosphatase domain-containing protein</fullName>
    </recommendedName>
</protein>
<dbReference type="RefSeq" id="WP_055193081.1">
    <property type="nucleotide sequence ID" value="NZ_CABIYH010000001.1"/>
</dbReference>
<evidence type="ECO:0000256" key="2">
    <source>
        <dbReference type="SAM" id="Phobius"/>
    </source>
</evidence>
<dbReference type="InterPro" id="IPR001932">
    <property type="entry name" value="PPM-type_phosphatase-like_dom"/>
</dbReference>
<evidence type="ECO:0000256" key="1">
    <source>
        <dbReference type="SAM" id="Coils"/>
    </source>
</evidence>
<keyword evidence="2" id="KW-0812">Transmembrane</keyword>
<feature type="domain" description="PPM-type phosphatase" evidence="3">
    <location>
        <begin position="9"/>
        <end position="240"/>
    </location>
</feature>
<dbReference type="Gene3D" id="1.25.40.10">
    <property type="entry name" value="Tetratricopeptide repeat domain"/>
    <property type="match status" value="1"/>
</dbReference>
<proteinExistence type="predicted"/>
<dbReference type="OrthoDB" id="9801841at2"/>
<keyword evidence="2" id="KW-1133">Transmembrane helix</keyword>
<dbReference type="Gene3D" id="3.60.40.10">
    <property type="entry name" value="PPM-type phosphatase domain"/>
    <property type="match status" value="1"/>
</dbReference>
<name>A0A173R578_9FIRM</name>
<accession>A0A173R578</accession>
<dbReference type="PaxDb" id="166486-ERS852572_00185"/>